<keyword evidence="4" id="KW-0426">Late protein</keyword>
<proteinExistence type="predicted"/>
<accession>A0A455JNC9</accession>
<evidence type="ECO:0000256" key="2">
    <source>
        <dbReference type="ARBA" id="ARBA00022580"/>
    </source>
</evidence>
<sequence>MAAAEEDPAAAGALLARALTEELGCLHLVRSDSRVKIYVAVATLGRLLARLAPPEAAGPGGVVRVTLYITRPRQLELPPRHFHVLALFGAAAGARACVAAVRTRALVPGSTRVRAALRDAVAVPAPADLPDPGAEALPPAPAERVDPFAHTAFARPPRDAADCFAVAPGVWWSYAERRLYLVQMDEALLALCPAGWRSRSLGGVLGRLLSHPEGCAACAARWHVDALNADAEPGPCDACPCAAPCLWRKARRRDVPVAGDSSLFRVLFAGAVARVRLLDARRRPRITGAVSELLAGVGERGEAVPVNGAGWQLRVMDPDVARLLACSCRALRSVCGGARIAVGLSSY</sequence>
<dbReference type="GeneID" id="80531956"/>
<dbReference type="Proteomes" id="UP000326033">
    <property type="component" value="Segment"/>
</dbReference>
<dbReference type="GO" id="GO:0044423">
    <property type="term" value="C:virion component"/>
    <property type="evidence" value="ECO:0007669"/>
    <property type="project" value="UniProtKB-KW"/>
</dbReference>
<evidence type="ECO:0000256" key="1">
    <source>
        <dbReference type="ARBA" id="ARBA00022562"/>
    </source>
</evidence>
<keyword evidence="1" id="KW-1048">Host nucleus</keyword>
<gene>
    <name evidence="6" type="primary">UL16</name>
</gene>
<evidence type="ECO:0000313" key="7">
    <source>
        <dbReference type="Proteomes" id="UP000326033"/>
    </source>
</evidence>
<dbReference type="Pfam" id="PF03044">
    <property type="entry name" value="Herpes_UL16"/>
    <property type="match status" value="1"/>
</dbReference>
<keyword evidence="2" id="KW-0920">Virion tegument</keyword>
<reference evidence="6 7" key="1">
    <citation type="submission" date="2018-03" db="EMBL/GenBank/DDBJ databases">
        <title>Cervid herpesvirus genomes.</title>
        <authorList>
            <person name="Das Neves C.G."/>
            <person name="Davison A.J."/>
        </authorList>
    </citation>
    <scope>NUCLEOTIDE SEQUENCE [LARGE SCALE GENOMIC DNA]</scope>
    <source>
        <strain evidence="6 7">Norway</strain>
    </source>
</reference>
<keyword evidence="3" id="KW-0946">Virion</keyword>
<protein>
    <submittedName>
        <fullName evidence="6">Tegument protein UL16</fullName>
    </submittedName>
</protein>
<keyword evidence="5" id="KW-1035">Host cytoplasm</keyword>
<name>A0A455JNC9_9ALPH</name>
<dbReference type="RefSeq" id="YP_010794941.1">
    <property type="nucleotide sequence ID" value="NC_075563.1"/>
</dbReference>
<evidence type="ECO:0000256" key="4">
    <source>
        <dbReference type="ARBA" id="ARBA00022921"/>
    </source>
</evidence>
<dbReference type="EMBL" id="MH036943">
    <property type="protein sequence ID" value="AVT50764.1"/>
    <property type="molecule type" value="Genomic_DNA"/>
</dbReference>
<evidence type="ECO:0000313" key="6">
    <source>
        <dbReference type="EMBL" id="AVT50764.1"/>
    </source>
</evidence>
<organism evidence="6 7">
    <name type="scientific">Cervid alphaherpesvirus 2</name>
    <dbReference type="NCBI Taxonomy" id="365327"/>
    <lineage>
        <taxon>Viruses</taxon>
        <taxon>Duplodnaviria</taxon>
        <taxon>Heunggongvirae</taxon>
        <taxon>Peploviricota</taxon>
        <taxon>Herviviricetes</taxon>
        <taxon>Herpesvirales</taxon>
        <taxon>Orthoherpesviridae</taxon>
        <taxon>Alphaherpesvirinae</taxon>
        <taxon>Varicellovirus</taxon>
        <taxon>Varicellovirus cervidalpha2</taxon>
    </lineage>
</organism>
<evidence type="ECO:0000256" key="5">
    <source>
        <dbReference type="ARBA" id="ARBA00023200"/>
    </source>
</evidence>
<keyword evidence="7" id="KW-1185">Reference proteome</keyword>
<dbReference type="InterPro" id="IPR004286">
    <property type="entry name" value="Herpes_UL16/UL94"/>
</dbReference>
<evidence type="ECO:0000256" key="3">
    <source>
        <dbReference type="ARBA" id="ARBA00022844"/>
    </source>
</evidence>
<dbReference type="KEGG" id="vg:80531956"/>